<dbReference type="Proteomes" id="UP000064967">
    <property type="component" value="Chromosome"/>
</dbReference>
<feature type="transmembrane region" description="Helical" evidence="2">
    <location>
        <begin position="307"/>
        <end position="324"/>
    </location>
</feature>
<feature type="transmembrane region" description="Helical" evidence="2">
    <location>
        <begin position="168"/>
        <end position="186"/>
    </location>
</feature>
<gene>
    <name evidence="3" type="ORF">AKJ09_10939</name>
</gene>
<feature type="region of interest" description="Disordered" evidence="1">
    <location>
        <begin position="1"/>
        <end position="30"/>
    </location>
</feature>
<sequence>MKTKVSEELASTASPIDVTGSEKRPADGLRADAGGAKARGIAIVTALAGMLFGASSLAYPFGPDQGLLYYDAREFLRSGAVLYRDVLDHKTPGIYGIHIALIALFGEHAWPIRLAEWLAMIPFGFLAARLATRAGERTPKPYSLLGVFTANILYFGFFNYWNSAQCEIWCALFTLVALWAVLRSSLSALRGAALAGVFAALVLAMKPPASPMVLVILGAVILAGRARGRETGHGLRLAAASAGAFAAGGALAGGAILAWFAAKGALPAMVDVLVHANAYYVVHMRSASGTLDTIERIFLAHHAVDPLSTMLHTGLLIGILRGGLGVQADARSRDRYLLALALIVAGTLGVVSQMKFYFYHWGLLVAGEVLLVLVLASDVGPWLANFEPALPRWRTMPPAWRSRIAFSIMPVALASTYALPMTFSYEWGEATLDTVRHVAGAMDRDTFTRRFRLEGLHFYYHDSEDVGLWLREHAKQGDRVLVRGFHPEIYQISGLSYGGRFYWDPFLVEPGRAYRRTEWLAQDREEFERVKPRWVVALRGRPGWPGWPEPTEIQSQAWFEGLGYRPVESLYQYVIMERVTF</sequence>
<keyword evidence="4" id="KW-1185">Reference proteome</keyword>
<accession>A0A0K1QET7</accession>
<dbReference type="EMBL" id="CP012333">
    <property type="protein sequence ID" value="AKV04276.1"/>
    <property type="molecule type" value="Genomic_DNA"/>
</dbReference>
<feature type="transmembrane region" description="Helical" evidence="2">
    <location>
        <begin position="336"/>
        <end position="352"/>
    </location>
</feature>
<feature type="transmembrane region" description="Helical" evidence="2">
    <location>
        <begin position="235"/>
        <end position="262"/>
    </location>
</feature>
<evidence type="ECO:0000256" key="1">
    <source>
        <dbReference type="SAM" id="MobiDB-lite"/>
    </source>
</evidence>
<dbReference type="KEGG" id="llu:AKJ09_10939"/>
<evidence type="ECO:0000256" key="2">
    <source>
        <dbReference type="SAM" id="Phobius"/>
    </source>
</evidence>
<feature type="transmembrane region" description="Helical" evidence="2">
    <location>
        <begin position="192"/>
        <end position="223"/>
    </location>
</feature>
<feature type="transmembrane region" description="Helical" evidence="2">
    <location>
        <begin position="40"/>
        <end position="61"/>
    </location>
</feature>
<feature type="transmembrane region" description="Helical" evidence="2">
    <location>
        <begin position="404"/>
        <end position="423"/>
    </location>
</feature>
<dbReference type="AlphaFoldDB" id="A0A0K1QET7"/>
<proteinExistence type="predicted"/>
<feature type="transmembrane region" description="Helical" evidence="2">
    <location>
        <begin position="358"/>
        <end position="383"/>
    </location>
</feature>
<feature type="compositionally biased region" description="Basic and acidic residues" evidence="1">
    <location>
        <begin position="20"/>
        <end position="30"/>
    </location>
</feature>
<keyword evidence="2" id="KW-0472">Membrane</keyword>
<evidence type="ECO:0000313" key="4">
    <source>
        <dbReference type="Proteomes" id="UP000064967"/>
    </source>
</evidence>
<dbReference type="RefSeq" id="WP_146654912.1">
    <property type="nucleotide sequence ID" value="NZ_CP012333.1"/>
</dbReference>
<reference evidence="3 4" key="1">
    <citation type="submission" date="2015-08" db="EMBL/GenBank/DDBJ databases">
        <authorList>
            <person name="Babu N.S."/>
            <person name="Beckwith C.J."/>
            <person name="Beseler K.G."/>
            <person name="Brison A."/>
            <person name="Carone J.V."/>
            <person name="Caskin T.P."/>
            <person name="Diamond M."/>
            <person name="Durham M.E."/>
            <person name="Foxe J.M."/>
            <person name="Go M."/>
            <person name="Henderson B.A."/>
            <person name="Jones I.B."/>
            <person name="McGettigan J.A."/>
            <person name="Micheletti S.J."/>
            <person name="Nasrallah M.E."/>
            <person name="Ortiz D."/>
            <person name="Piller C.R."/>
            <person name="Privatt S.R."/>
            <person name="Schneider S.L."/>
            <person name="Sharp S."/>
            <person name="Smith T.C."/>
            <person name="Stanton J.D."/>
            <person name="Ullery H.E."/>
            <person name="Wilson R.J."/>
            <person name="Serrano M.G."/>
            <person name="Buck G."/>
            <person name="Lee V."/>
            <person name="Wang Y."/>
            <person name="Carvalho R."/>
            <person name="Voegtly L."/>
            <person name="Shi R."/>
            <person name="Duckworth R."/>
            <person name="Johnson A."/>
            <person name="Loviza R."/>
            <person name="Walstead R."/>
            <person name="Shah Z."/>
            <person name="Kiflezghi M."/>
            <person name="Wade K."/>
            <person name="Ball S.L."/>
            <person name="Bradley K.W."/>
            <person name="Asai D.J."/>
            <person name="Bowman C.A."/>
            <person name="Russell D.A."/>
            <person name="Pope W.H."/>
            <person name="Jacobs-Sera D."/>
            <person name="Hendrix R.W."/>
            <person name="Hatfull G.F."/>
        </authorList>
    </citation>
    <scope>NUCLEOTIDE SEQUENCE [LARGE SCALE GENOMIC DNA]</scope>
    <source>
        <strain evidence="3 4">DSM 27648</strain>
    </source>
</reference>
<keyword evidence="2" id="KW-0812">Transmembrane</keyword>
<evidence type="ECO:0000313" key="3">
    <source>
        <dbReference type="EMBL" id="AKV04276.1"/>
    </source>
</evidence>
<dbReference type="OrthoDB" id="7800865at2"/>
<keyword evidence="2" id="KW-1133">Transmembrane helix</keyword>
<feature type="transmembrane region" description="Helical" evidence="2">
    <location>
        <begin position="141"/>
        <end position="161"/>
    </location>
</feature>
<name>A0A0K1QET7_9BACT</name>
<organism evidence="3 4">
    <name type="scientific">Labilithrix luteola</name>
    <dbReference type="NCBI Taxonomy" id="1391654"/>
    <lineage>
        <taxon>Bacteria</taxon>
        <taxon>Pseudomonadati</taxon>
        <taxon>Myxococcota</taxon>
        <taxon>Polyangia</taxon>
        <taxon>Polyangiales</taxon>
        <taxon>Labilitrichaceae</taxon>
        <taxon>Labilithrix</taxon>
    </lineage>
</organism>
<protein>
    <submittedName>
        <fullName evidence="3">Uncharacterized protein</fullName>
    </submittedName>
</protein>